<evidence type="ECO:0000256" key="1">
    <source>
        <dbReference type="ARBA" id="ARBA00004496"/>
    </source>
</evidence>
<dbReference type="SUPFAM" id="SSF51261">
    <property type="entry name" value="Duplicated hybrid motif"/>
    <property type="match status" value="1"/>
</dbReference>
<dbReference type="InterPro" id="IPR050890">
    <property type="entry name" value="PTS_EIIA_component"/>
</dbReference>
<evidence type="ECO:0000256" key="5">
    <source>
        <dbReference type="ARBA" id="ARBA00022683"/>
    </source>
</evidence>
<comment type="subcellular location">
    <subcellularLocation>
        <location evidence="1">Cytoplasm</location>
    </subcellularLocation>
</comment>
<gene>
    <name evidence="12" type="ORF">GEA64_06510</name>
</gene>
<dbReference type="InterPro" id="IPR001127">
    <property type="entry name" value="PTS_EIIA_1_perm"/>
</dbReference>
<dbReference type="Pfam" id="PF00358">
    <property type="entry name" value="PTS_EIIA_1"/>
    <property type="match status" value="1"/>
</dbReference>
<dbReference type="NCBIfam" id="TIGR00830">
    <property type="entry name" value="PTBA"/>
    <property type="match status" value="1"/>
</dbReference>
<dbReference type="GO" id="GO:0005737">
    <property type="term" value="C:cytoplasm"/>
    <property type="evidence" value="ECO:0007669"/>
    <property type="project" value="UniProtKB-SubCell"/>
</dbReference>
<keyword evidence="3 12" id="KW-0762">Sugar transport</keyword>
<evidence type="ECO:0000256" key="6">
    <source>
        <dbReference type="ARBA" id="ARBA00022777"/>
    </source>
</evidence>
<dbReference type="GO" id="GO:0016301">
    <property type="term" value="F:kinase activity"/>
    <property type="evidence" value="ECO:0007669"/>
    <property type="project" value="UniProtKB-KW"/>
</dbReference>
<dbReference type="PANTHER" id="PTHR45008:SF1">
    <property type="entry name" value="PTS SYSTEM GLUCOSE-SPECIFIC EIIA COMPONENT"/>
    <property type="match status" value="1"/>
</dbReference>
<reference evidence="12 13" key="1">
    <citation type="journal article" date="2019" name="Nature">
        <title>A new antibiotic selectively kills Gram-negative pathogens.</title>
        <authorList>
            <person name="Imai Y."/>
            <person name="Meyer K.J."/>
            <person name="Iinishi A."/>
            <person name="Favre-Godal Q."/>
            <person name="Green R."/>
            <person name="Manuse S."/>
            <person name="Caboni M."/>
            <person name="Mori M."/>
            <person name="Niles S."/>
            <person name="Ghiglieri M."/>
            <person name="Honrao C."/>
            <person name="Ma X."/>
            <person name="Guo J.J."/>
            <person name="Makriyannis A."/>
            <person name="Linares-Otoya L."/>
            <person name="Boehringer N."/>
            <person name="Wuisan Z.G."/>
            <person name="Kaur H."/>
            <person name="Wu R."/>
            <person name="Mateus A."/>
            <person name="Typas A."/>
            <person name="Savitski M.M."/>
            <person name="Espinoza J.L."/>
            <person name="O'Rourke A."/>
            <person name="Nelson K.E."/>
            <person name="Hiller S."/>
            <person name="Noinaj N."/>
            <person name="Schaeberle T.F."/>
            <person name="D'Onofrio A."/>
            <person name="Lewis K."/>
        </authorList>
    </citation>
    <scope>NUCLEOTIDE SEQUENCE [LARGE SCALE GENOMIC DNA]</scope>
    <source>
        <strain evidence="12 13">HGB 1456</strain>
    </source>
</reference>
<name>A0A7C9KSI7_9GAMM</name>
<evidence type="ECO:0000256" key="9">
    <source>
        <dbReference type="ARBA" id="ARBA00042526"/>
    </source>
</evidence>
<organism evidence="12 13">
    <name type="scientific">Photorhabdus khanii</name>
    <dbReference type="NCBI Taxonomy" id="1004150"/>
    <lineage>
        <taxon>Bacteria</taxon>
        <taxon>Pseudomonadati</taxon>
        <taxon>Pseudomonadota</taxon>
        <taxon>Gammaproteobacteria</taxon>
        <taxon>Enterobacterales</taxon>
        <taxon>Morganellaceae</taxon>
        <taxon>Photorhabdus</taxon>
    </lineage>
</organism>
<evidence type="ECO:0000313" key="12">
    <source>
        <dbReference type="EMBL" id="MQL47647.1"/>
    </source>
</evidence>
<proteinExistence type="predicted"/>
<feature type="domain" description="PTS EIIA type-1" evidence="11">
    <location>
        <begin position="39"/>
        <end position="143"/>
    </location>
</feature>
<dbReference type="AlphaFoldDB" id="A0A7C9KSI7"/>
<dbReference type="PROSITE" id="PS00371">
    <property type="entry name" value="PTS_EIIA_TYPE_1_HIS"/>
    <property type="match status" value="1"/>
</dbReference>
<keyword evidence="6" id="KW-0418">Kinase</keyword>
<evidence type="ECO:0000313" key="13">
    <source>
        <dbReference type="Proteomes" id="UP000481739"/>
    </source>
</evidence>
<evidence type="ECO:0000256" key="10">
    <source>
        <dbReference type="ARBA" id="ARBA00042873"/>
    </source>
</evidence>
<accession>A0A7C9KSI7</accession>
<sequence length="169" mass="18294">MGLFDKLKSLVSDDKKNSGTIEIVAPLSGEIVNIEDVPDVVFAEKIVGDGIAIKPAGSKIVAPVDGTIGKIFETNHAFSIESDNGIELFVHFGIDTVELKGEGFKRIAEEGQRVQKGDLVLEFDLKLLEERAKSTLTPVVISNMDEIKELSKLSGSVTVGETPIMRIKK</sequence>
<dbReference type="NCBIfam" id="NF006962">
    <property type="entry name" value="PRK09439.1"/>
    <property type="match status" value="1"/>
</dbReference>
<evidence type="ECO:0000256" key="4">
    <source>
        <dbReference type="ARBA" id="ARBA00022679"/>
    </source>
</evidence>
<comment type="caution">
    <text evidence="12">The sequence shown here is derived from an EMBL/GenBank/DDBJ whole genome shotgun (WGS) entry which is preliminary data.</text>
</comment>
<dbReference type="FunFam" id="2.70.70.10:FF:000001">
    <property type="entry name" value="PTS system glucose-specific IIA component"/>
    <property type="match status" value="1"/>
</dbReference>
<dbReference type="PANTHER" id="PTHR45008">
    <property type="entry name" value="PTS SYSTEM GLUCOSE-SPECIFIC EIIA COMPONENT"/>
    <property type="match status" value="1"/>
</dbReference>
<dbReference type="GO" id="GO:0009401">
    <property type="term" value="P:phosphoenolpyruvate-dependent sugar phosphotransferase system"/>
    <property type="evidence" value="ECO:0007669"/>
    <property type="project" value="UniProtKB-KW"/>
</dbReference>
<dbReference type="Gene3D" id="2.70.70.10">
    <property type="entry name" value="Glucose Permease (Domain IIA)"/>
    <property type="match status" value="1"/>
</dbReference>
<dbReference type="InterPro" id="IPR011055">
    <property type="entry name" value="Dup_hybrid_motif"/>
</dbReference>
<protein>
    <recommendedName>
        <fullName evidence="7">PTS system glucose-specific EIIA component</fullName>
    </recommendedName>
    <alternativeName>
        <fullName evidence="10">EIIA-Glc</fullName>
    </alternativeName>
    <alternativeName>
        <fullName evidence="9">EIII-Glc</fullName>
    </alternativeName>
    <alternativeName>
        <fullName evidence="8">Glucose-specific phosphotransferase enzyme IIA component</fullName>
    </alternativeName>
</protein>
<evidence type="ECO:0000256" key="2">
    <source>
        <dbReference type="ARBA" id="ARBA00022448"/>
    </source>
</evidence>
<evidence type="ECO:0000256" key="7">
    <source>
        <dbReference type="ARBA" id="ARBA00039163"/>
    </source>
</evidence>
<dbReference type="Proteomes" id="UP000481739">
    <property type="component" value="Unassembled WGS sequence"/>
</dbReference>
<dbReference type="EMBL" id="WHZZ01000002">
    <property type="protein sequence ID" value="MQL47647.1"/>
    <property type="molecule type" value="Genomic_DNA"/>
</dbReference>
<keyword evidence="5" id="KW-0598">Phosphotransferase system</keyword>
<keyword evidence="4" id="KW-0808">Transferase</keyword>
<evidence type="ECO:0000256" key="8">
    <source>
        <dbReference type="ARBA" id="ARBA00042296"/>
    </source>
</evidence>
<evidence type="ECO:0000259" key="11">
    <source>
        <dbReference type="PROSITE" id="PS51093"/>
    </source>
</evidence>
<dbReference type="RefSeq" id="WP_036843177.1">
    <property type="nucleotide sequence ID" value="NZ_CAWOZU010000017.1"/>
</dbReference>
<evidence type="ECO:0000256" key="3">
    <source>
        <dbReference type="ARBA" id="ARBA00022597"/>
    </source>
</evidence>
<keyword evidence="2" id="KW-0813">Transport</keyword>
<dbReference type="PROSITE" id="PS51093">
    <property type="entry name" value="PTS_EIIA_TYPE_1"/>
    <property type="match status" value="1"/>
</dbReference>